<name>A0A453I5C5_AEGTS</name>
<dbReference type="Gene3D" id="3.30.830.10">
    <property type="entry name" value="Metalloenzyme, LuxS/M16 peptidase-like"/>
    <property type="match status" value="1"/>
</dbReference>
<dbReference type="Proteomes" id="UP000015105">
    <property type="component" value="Chromosome 4D"/>
</dbReference>
<reference evidence="1" key="5">
    <citation type="journal article" date="2021" name="G3 (Bethesda)">
        <title>Aegilops tauschii genome assembly Aet v5.0 features greater sequence contiguity and improved annotation.</title>
        <authorList>
            <person name="Wang L."/>
            <person name="Zhu T."/>
            <person name="Rodriguez J.C."/>
            <person name="Deal K.R."/>
            <person name="Dubcovsky J."/>
            <person name="McGuire P.E."/>
            <person name="Lux T."/>
            <person name="Spannagl M."/>
            <person name="Mayer K.F.X."/>
            <person name="Baldrich P."/>
            <person name="Meyers B.C."/>
            <person name="Huo N."/>
            <person name="Gu Y.Q."/>
            <person name="Zhou H."/>
            <person name="Devos K.M."/>
            <person name="Bennetzen J.L."/>
            <person name="Unver T."/>
            <person name="Budak H."/>
            <person name="Gulick P.J."/>
            <person name="Galiba G."/>
            <person name="Kalapos B."/>
            <person name="Nelson D.R."/>
            <person name="Li P."/>
            <person name="You F.M."/>
            <person name="Luo M.C."/>
            <person name="Dvorak J."/>
        </authorList>
    </citation>
    <scope>NUCLEOTIDE SEQUENCE [LARGE SCALE GENOMIC DNA]</scope>
    <source>
        <strain evidence="1">cv. AL8/78</strain>
    </source>
</reference>
<organism evidence="1 2">
    <name type="scientific">Aegilops tauschii subsp. strangulata</name>
    <name type="common">Goatgrass</name>
    <dbReference type="NCBI Taxonomy" id="200361"/>
    <lineage>
        <taxon>Eukaryota</taxon>
        <taxon>Viridiplantae</taxon>
        <taxon>Streptophyta</taxon>
        <taxon>Embryophyta</taxon>
        <taxon>Tracheophyta</taxon>
        <taxon>Spermatophyta</taxon>
        <taxon>Magnoliopsida</taxon>
        <taxon>Liliopsida</taxon>
        <taxon>Poales</taxon>
        <taxon>Poaceae</taxon>
        <taxon>BOP clade</taxon>
        <taxon>Pooideae</taxon>
        <taxon>Triticodae</taxon>
        <taxon>Triticeae</taxon>
        <taxon>Triticinae</taxon>
        <taxon>Aegilops</taxon>
    </lineage>
</organism>
<reference evidence="2" key="2">
    <citation type="journal article" date="2017" name="Nat. Plants">
        <title>The Aegilops tauschii genome reveals multiple impacts of transposons.</title>
        <authorList>
            <person name="Zhao G."/>
            <person name="Zou C."/>
            <person name="Li K."/>
            <person name="Wang K."/>
            <person name="Li T."/>
            <person name="Gao L."/>
            <person name="Zhang X."/>
            <person name="Wang H."/>
            <person name="Yang Z."/>
            <person name="Liu X."/>
            <person name="Jiang W."/>
            <person name="Mao L."/>
            <person name="Kong X."/>
            <person name="Jiao Y."/>
            <person name="Jia J."/>
        </authorList>
    </citation>
    <scope>NUCLEOTIDE SEQUENCE [LARGE SCALE GENOMIC DNA]</scope>
    <source>
        <strain evidence="2">cv. AL8/78</strain>
    </source>
</reference>
<dbReference type="Gramene" id="AET4Gv20450600.13">
    <property type="protein sequence ID" value="AET4Gv20450600.13"/>
    <property type="gene ID" value="AET4Gv20450600"/>
</dbReference>
<dbReference type="EnsemblPlants" id="AET4Gv20450600.13">
    <property type="protein sequence ID" value="AET4Gv20450600.13"/>
    <property type="gene ID" value="AET4Gv20450600"/>
</dbReference>
<reference evidence="2" key="1">
    <citation type="journal article" date="2014" name="Science">
        <title>Ancient hybridizations among the ancestral genomes of bread wheat.</title>
        <authorList>
            <consortium name="International Wheat Genome Sequencing Consortium,"/>
            <person name="Marcussen T."/>
            <person name="Sandve S.R."/>
            <person name="Heier L."/>
            <person name="Spannagl M."/>
            <person name="Pfeifer M."/>
            <person name="Jakobsen K.S."/>
            <person name="Wulff B.B."/>
            <person name="Steuernagel B."/>
            <person name="Mayer K.F."/>
            <person name="Olsen O.A."/>
        </authorList>
    </citation>
    <scope>NUCLEOTIDE SEQUENCE [LARGE SCALE GENOMIC DNA]</scope>
    <source>
        <strain evidence="2">cv. AL8/78</strain>
    </source>
</reference>
<protein>
    <submittedName>
        <fullName evidence="1">Uncharacterized protein</fullName>
    </submittedName>
</protein>
<reference evidence="1" key="4">
    <citation type="submission" date="2019-03" db="UniProtKB">
        <authorList>
            <consortium name="EnsemblPlants"/>
        </authorList>
    </citation>
    <scope>IDENTIFICATION</scope>
</reference>
<dbReference type="AlphaFoldDB" id="A0A453I5C5"/>
<evidence type="ECO:0000313" key="2">
    <source>
        <dbReference type="Proteomes" id="UP000015105"/>
    </source>
</evidence>
<proteinExistence type="predicted"/>
<evidence type="ECO:0000313" key="1">
    <source>
        <dbReference type="EnsemblPlants" id="AET4Gv20450600.13"/>
    </source>
</evidence>
<accession>A0A453I5C5</accession>
<sequence>AVLRDDKLVVKSPSDNRSYRLLRLANGLCALLIHDPEIYADGGPAPKP</sequence>
<keyword evidence="2" id="KW-1185">Reference proteome</keyword>
<reference evidence="1" key="3">
    <citation type="journal article" date="2017" name="Nature">
        <title>Genome sequence of the progenitor of the wheat D genome Aegilops tauschii.</title>
        <authorList>
            <person name="Luo M.C."/>
            <person name="Gu Y.Q."/>
            <person name="Puiu D."/>
            <person name="Wang H."/>
            <person name="Twardziok S.O."/>
            <person name="Deal K.R."/>
            <person name="Huo N."/>
            <person name="Zhu T."/>
            <person name="Wang L."/>
            <person name="Wang Y."/>
            <person name="McGuire P.E."/>
            <person name="Liu S."/>
            <person name="Long H."/>
            <person name="Ramasamy R.K."/>
            <person name="Rodriguez J.C."/>
            <person name="Van S.L."/>
            <person name="Yuan L."/>
            <person name="Wang Z."/>
            <person name="Xia Z."/>
            <person name="Xiao L."/>
            <person name="Anderson O.D."/>
            <person name="Ouyang S."/>
            <person name="Liang Y."/>
            <person name="Zimin A.V."/>
            <person name="Pertea G."/>
            <person name="Qi P."/>
            <person name="Bennetzen J.L."/>
            <person name="Dai X."/>
            <person name="Dawson M.W."/>
            <person name="Muller H.G."/>
            <person name="Kugler K."/>
            <person name="Rivarola-Duarte L."/>
            <person name="Spannagl M."/>
            <person name="Mayer K.F.X."/>
            <person name="Lu F.H."/>
            <person name="Bevan M.W."/>
            <person name="Leroy P."/>
            <person name="Li P."/>
            <person name="You F.M."/>
            <person name="Sun Q."/>
            <person name="Liu Z."/>
            <person name="Lyons E."/>
            <person name="Wicker T."/>
            <person name="Salzberg S.L."/>
            <person name="Devos K.M."/>
            <person name="Dvorak J."/>
        </authorList>
    </citation>
    <scope>NUCLEOTIDE SEQUENCE [LARGE SCALE GENOMIC DNA]</scope>
    <source>
        <strain evidence="1">cv. AL8/78</strain>
    </source>
</reference>